<reference evidence="2 3" key="1">
    <citation type="submission" date="2014-06" db="EMBL/GenBank/DDBJ databases">
        <authorList>
            <consortium name="DOE Joint Genome Institute"/>
            <person name="Kuo A."/>
            <person name="Kohler A."/>
            <person name="Nagy L.G."/>
            <person name="Floudas D."/>
            <person name="Copeland A."/>
            <person name="Barry K.W."/>
            <person name="Cichocki N."/>
            <person name="Veneault-Fourrey C."/>
            <person name="LaButti K."/>
            <person name="Lindquist E.A."/>
            <person name="Lipzen A."/>
            <person name="Lundell T."/>
            <person name="Morin E."/>
            <person name="Murat C."/>
            <person name="Sun H."/>
            <person name="Tunlid A."/>
            <person name="Henrissat B."/>
            <person name="Grigoriev I.V."/>
            <person name="Hibbett D.S."/>
            <person name="Martin F."/>
            <person name="Nordberg H.P."/>
            <person name="Cantor M.N."/>
            <person name="Hua S.X."/>
        </authorList>
    </citation>
    <scope>NUCLEOTIDE SEQUENCE [LARGE SCALE GENOMIC DNA]</scope>
    <source>
        <strain evidence="2 3">ATCC 200175</strain>
    </source>
</reference>
<dbReference type="Proteomes" id="UP000053647">
    <property type="component" value="Unassembled WGS sequence"/>
</dbReference>
<proteinExistence type="predicted"/>
<reference evidence="3" key="2">
    <citation type="submission" date="2015-01" db="EMBL/GenBank/DDBJ databases">
        <title>Evolutionary Origins and Diversification of the Mycorrhizal Mutualists.</title>
        <authorList>
            <consortium name="DOE Joint Genome Institute"/>
            <consortium name="Mycorrhizal Genomics Consortium"/>
            <person name="Kohler A."/>
            <person name="Kuo A."/>
            <person name="Nagy L.G."/>
            <person name="Floudas D."/>
            <person name="Copeland A."/>
            <person name="Barry K.W."/>
            <person name="Cichocki N."/>
            <person name="Veneault-Fourrey C."/>
            <person name="LaButti K."/>
            <person name="Lindquist E.A."/>
            <person name="Lipzen A."/>
            <person name="Lundell T."/>
            <person name="Morin E."/>
            <person name="Murat C."/>
            <person name="Riley R."/>
            <person name="Ohm R."/>
            <person name="Sun H."/>
            <person name="Tunlid A."/>
            <person name="Henrissat B."/>
            <person name="Grigoriev I.V."/>
            <person name="Hibbett D.S."/>
            <person name="Martin F."/>
        </authorList>
    </citation>
    <scope>NUCLEOTIDE SEQUENCE [LARGE SCALE GENOMIC DNA]</scope>
    <source>
        <strain evidence="3">ATCC 200175</strain>
    </source>
</reference>
<gene>
    <name evidence="2" type="ORF">PAXINDRAFT_21931</name>
</gene>
<evidence type="ECO:0000313" key="2">
    <source>
        <dbReference type="EMBL" id="KIJ04775.1"/>
    </source>
</evidence>
<evidence type="ECO:0000256" key="1">
    <source>
        <dbReference type="SAM" id="MobiDB-lite"/>
    </source>
</evidence>
<dbReference type="OrthoDB" id="771136at2759"/>
<feature type="region of interest" description="Disordered" evidence="1">
    <location>
        <begin position="82"/>
        <end position="108"/>
    </location>
</feature>
<feature type="compositionally biased region" description="Polar residues" evidence="1">
    <location>
        <begin position="96"/>
        <end position="105"/>
    </location>
</feature>
<accession>A0A0C9SSQ1</accession>
<keyword evidence="3" id="KW-1185">Reference proteome</keyword>
<organism evidence="2 3">
    <name type="scientific">Paxillus involutus ATCC 200175</name>
    <dbReference type="NCBI Taxonomy" id="664439"/>
    <lineage>
        <taxon>Eukaryota</taxon>
        <taxon>Fungi</taxon>
        <taxon>Dikarya</taxon>
        <taxon>Basidiomycota</taxon>
        <taxon>Agaricomycotina</taxon>
        <taxon>Agaricomycetes</taxon>
        <taxon>Agaricomycetidae</taxon>
        <taxon>Boletales</taxon>
        <taxon>Paxilineae</taxon>
        <taxon>Paxillaceae</taxon>
        <taxon>Paxillus</taxon>
    </lineage>
</organism>
<dbReference type="EMBL" id="KN821523">
    <property type="protein sequence ID" value="KIJ04775.1"/>
    <property type="molecule type" value="Genomic_DNA"/>
</dbReference>
<name>A0A0C9SSQ1_PAXIN</name>
<protein>
    <recommendedName>
        <fullName evidence="4">Peptidase A1 domain-containing protein</fullName>
    </recommendedName>
</protein>
<sequence length="285" mass="31057">MSFALFDQSTFNLRLFCHQYNPPTQYTEKVNVGGHVVADIGSSDLWISSGQSIADNTNTDVNLTYGIGLAYNNVAYTPVSFGGEGQGMEDGERNEGSSPSANPEQPYTVLDPGIGIGSECSNTERDFLGIAHLVEGLVEGNMRHQSNHRTSFVGNVVRQDPSFHSIGAVLEDVLCYAPTFITIGDYQRHLAIANKVDAILPAIRHSCGAKGSFDESQDSFAIAFGRAQNELSGMALLAPPRGCIAGRPARSRCQTDPSKPKFRYLQALERLCHERQGAKDRERNK</sequence>
<evidence type="ECO:0008006" key="4">
    <source>
        <dbReference type="Google" id="ProtNLM"/>
    </source>
</evidence>
<evidence type="ECO:0000313" key="3">
    <source>
        <dbReference type="Proteomes" id="UP000053647"/>
    </source>
</evidence>
<dbReference type="AlphaFoldDB" id="A0A0C9SSQ1"/>
<dbReference type="HOGENOM" id="CLU_976954_0_0_1"/>